<organism evidence="2 3">
    <name type="scientific">Brachionus calyciflorus</name>
    <dbReference type="NCBI Taxonomy" id="104777"/>
    <lineage>
        <taxon>Eukaryota</taxon>
        <taxon>Metazoa</taxon>
        <taxon>Spiralia</taxon>
        <taxon>Gnathifera</taxon>
        <taxon>Rotifera</taxon>
        <taxon>Eurotatoria</taxon>
        <taxon>Monogononta</taxon>
        <taxon>Pseudotrocha</taxon>
        <taxon>Ploima</taxon>
        <taxon>Brachionidae</taxon>
        <taxon>Brachionus</taxon>
    </lineage>
</organism>
<evidence type="ECO:0000313" key="3">
    <source>
        <dbReference type="Proteomes" id="UP000663879"/>
    </source>
</evidence>
<gene>
    <name evidence="2" type="ORF">OXX778_LOCUS5672</name>
</gene>
<dbReference type="Gene3D" id="3.40.50.1240">
    <property type="entry name" value="Phosphoglycerate mutase-like"/>
    <property type="match status" value="1"/>
</dbReference>
<evidence type="ECO:0000256" key="1">
    <source>
        <dbReference type="SAM" id="MobiDB-lite"/>
    </source>
</evidence>
<evidence type="ECO:0000313" key="2">
    <source>
        <dbReference type="EMBL" id="CAF0785133.1"/>
    </source>
</evidence>
<dbReference type="InterPro" id="IPR029033">
    <property type="entry name" value="His_PPase_superfam"/>
</dbReference>
<name>A0A813RSE0_9BILA</name>
<feature type="compositionally biased region" description="Low complexity" evidence="1">
    <location>
        <begin position="296"/>
        <end position="309"/>
    </location>
</feature>
<dbReference type="AlphaFoldDB" id="A0A813RSE0"/>
<sequence length="857" mass="96667">MNKHTKISTYTPSSSYTKFSILNDRSTPIDTLAFYPPLLPDTSNRTISMTPSLLKKQEQEIKSQLSPTFWDRLNEATKRVSSSNTNLYDYNSYSNYQVYKTPNQTKPNQTSTINKDRQNGYTASKTQDFIPRNQQNGLNKISNLYQYKPSESIKTSYTQSTFTLTNTDNLNSLNSRPLNEKSTPIISTIEKPPNFIENNQNSKVLSSFPSEDNLLNYLKYVHLNRPSSSRTFTQQSTVVQPPAQPLINTQTQPQQSPQTRTILLGSKSQTTPLQATNNFQEDNSVLIPLGKRSSASSTNLNINNDSNLNDDNKLPSTMSSGNIPQVKIEAVQRSKTMSLAEKDRYLKSNGFNLTAINSNFITPTNTTTITNNNFPVSKPLPKSTSNGLKNFHKSLSIRSRVNNFYKDFADDKNAYLSSLDNTNSDLSLNNNSFNDFNRTPPKTPDEVNENGPENKFEHIIADINNLHESKSEINLNSNGVSFTTGETGYFSAKNVERVAESETWKLHKSHLLVGNSNSSSSTNLAKQQQAQIQSSITNGSTSQTNGQFITSLDRSASLQQSDTRINLNSFYYSENPSMQKRFQLFPHRSMQSQGTLRFFFSRHGERIDLAFGPQWIDQAFDRSGKYKRVNLNMPTDLPYRQSKREFLGDSPLTEIGQFQARLTGEALGYEGYKIHYCYSSPALRCIQTATQILAAQGLDKIVKIRIEPSVFEFLGWYDKGLPTFLSHESLVAFGYNIDVNYKPLLTLERLQQDENYTDYYQRSFNITKYLSNIHQNEGANILVVGHAGTLEVCTRQITGMPVRPYSEFNATIRKVPYLGLAMLEKEAGNNSFEIQGPVIPALGHTANFNFDPMGLKL</sequence>
<reference evidence="2" key="1">
    <citation type="submission" date="2021-02" db="EMBL/GenBank/DDBJ databases">
        <authorList>
            <person name="Nowell W R."/>
        </authorList>
    </citation>
    <scope>NUCLEOTIDE SEQUENCE</scope>
    <source>
        <strain evidence="2">Ploen Becks lab</strain>
    </source>
</reference>
<dbReference type="PANTHER" id="PTHR16469:SF27">
    <property type="entry name" value="UBIQUITIN-ASSOCIATED AND SH3 DOMAIN-CONTAINING BA-RELATED"/>
    <property type="match status" value="1"/>
</dbReference>
<proteinExistence type="predicted"/>
<feature type="compositionally biased region" description="Polar residues" evidence="1">
    <location>
        <begin position="515"/>
        <end position="524"/>
    </location>
</feature>
<dbReference type="SMART" id="SM00855">
    <property type="entry name" value="PGAM"/>
    <property type="match status" value="1"/>
</dbReference>
<protein>
    <submittedName>
        <fullName evidence="2">Uncharacterized protein</fullName>
    </submittedName>
</protein>
<feature type="region of interest" description="Disordered" evidence="1">
    <location>
        <begin position="295"/>
        <end position="321"/>
    </location>
</feature>
<dbReference type="CDD" id="cd07040">
    <property type="entry name" value="HP"/>
    <property type="match status" value="1"/>
</dbReference>
<comment type="caution">
    <text evidence="2">The sequence shown here is derived from an EMBL/GenBank/DDBJ whole genome shotgun (WGS) entry which is preliminary data.</text>
</comment>
<dbReference type="InterPro" id="IPR013078">
    <property type="entry name" value="His_Pase_superF_clade-1"/>
</dbReference>
<dbReference type="OrthoDB" id="414418at2759"/>
<keyword evidence="3" id="KW-1185">Reference proteome</keyword>
<dbReference type="EMBL" id="CAJNOC010000632">
    <property type="protein sequence ID" value="CAF0785133.1"/>
    <property type="molecule type" value="Genomic_DNA"/>
</dbReference>
<dbReference type="InterPro" id="IPR051710">
    <property type="entry name" value="Phosphatase_SH3-domain"/>
</dbReference>
<accession>A0A813RSE0</accession>
<feature type="region of interest" description="Disordered" evidence="1">
    <location>
        <begin position="100"/>
        <end position="122"/>
    </location>
</feature>
<feature type="region of interest" description="Disordered" evidence="1">
    <location>
        <begin position="515"/>
        <end position="544"/>
    </location>
</feature>
<feature type="compositionally biased region" description="Low complexity" evidence="1">
    <location>
        <begin position="525"/>
        <end position="536"/>
    </location>
</feature>
<dbReference type="Proteomes" id="UP000663879">
    <property type="component" value="Unassembled WGS sequence"/>
</dbReference>
<dbReference type="PANTHER" id="PTHR16469">
    <property type="entry name" value="UBIQUITIN-ASSOCIATED AND SH3 DOMAIN-CONTAINING BA-RELATED"/>
    <property type="match status" value="1"/>
</dbReference>
<dbReference type="Pfam" id="PF00300">
    <property type="entry name" value="His_Phos_1"/>
    <property type="match status" value="1"/>
</dbReference>
<dbReference type="SUPFAM" id="SSF53254">
    <property type="entry name" value="Phosphoglycerate mutase-like"/>
    <property type="match status" value="1"/>
</dbReference>